<organism evidence="2 3">
    <name type="scientific">Rhynchophorus ferrugineus</name>
    <name type="common">Red palm weevil</name>
    <name type="synonym">Curculio ferrugineus</name>
    <dbReference type="NCBI Taxonomy" id="354439"/>
    <lineage>
        <taxon>Eukaryota</taxon>
        <taxon>Metazoa</taxon>
        <taxon>Ecdysozoa</taxon>
        <taxon>Arthropoda</taxon>
        <taxon>Hexapoda</taxon>
        <taxon>Insecta</taxon>
        <taxon>Pterygota</taxon>
        <taxon>Neoptera</taxon>
        <taxon>Endopterygota</taxon>
        <taxon>Coleoptera</taxon>
        <taxon>Polyphaga</taxon>
        <taxon>Cucujiformia</taxon>
        <taxon>Curculionidae</taxon>
        <taxon>Dryophthorinae</taxon>
        <taxon>Rhynchophorus</taxon>
    </lineage>
</organism>
<evidence type="ECO:0000256" key="1">
    <source>
        <dbReference type="SAM" id="MobiDB-lite"/>
    </source>
</evidence>
<dbReference type="Proteomes" id="UP000625711">
    <property type="component" value="Unassembled WGS sequence"/>
</dbReference>
<dbReference type="AlphaFoldDB" id="A0A834IH66"/>
<reference evidence="2" key="1">
    <citation type="submission" date="2020-08" db="EMBL/GenBank/DDBJ databases">
        <title>Genome sequencing and assembly of the red palm weevil Rhynchophorus ferrugineus.</title>
        <authorList>
            <person name="Dias G.B."/>
            <person name="Bergman C.M."/>
            <person name="Manee M."/>
        </authorList>
    </citation>
    <scope>NUCLEOTIDE SEQUENCE</scope>
    <source>
        <strain evidence="2">AA-2017</strain>
        <tissue evidence="2">Whole larva</tissue>
    </source>
</reference>
<accession>A0A834IH66</accession>
<feature type="compositionally biased region" description="Basic and acidic residues" evidence="1">
    <location>
        <begin position="31"/>
        <end position="42"/>
    </location>
</feature>
<feature type="compositionally biased region" description="Basic and acidic residues" evidence="1">
    <location>
        <begin position="1"/>
        <end position="19"/>
    </location>
</feature>
<evidence type="ECO:0000313" key="3">
    <source>
        <dbReference type="Proteomes" id="UP000625711"/>
    </source>
</evidence>
<protein>
    <submittedName>
        <fullName evidence="2">Uncharacterized protein</fullName>
    </submittedName>
</protein>
<name>A0A834IH66_RHYFE</name>
<keyword evidence="3" id="KW-1185">Reference proteome</keyword>
<gene>
    <name evidence="2" type="ORF">GWI33_005557</name>
</gene>
<dbReference type="EMBL" id="JAACXV010000277">
    <property type="protein sequence ID" value="KAF7280700.1"/>
    <property type="molecule type" value="Genomic_DNA"/>
</dbReference>
<sequence>MDRTSQSEGEAGGREDGRRLRSGGGAGTVGKRPETERSERGARGQAVTYADEKRRGWLRTPSFEPRRWIRYRPVKGGVRGAGGNLMTNFNLGVSRELVGVGDGDGLAGEGPGKGDEAI</sequence>
<evidence type="ECO:0000313" key="2">
    <source>
        <dbReference type="EMBL" id="KAF7280700.1"/>
    </source>
</evidence>
<comment type="caution">
    <text evidence="2">The sequence shown here is derived from an EMBL/GenBank/DDBJ whole genome shotgun (WGS) entry which is preliminary data.</text>
</comment>
<feature type="region of interest" description="Disordered" evidence="1">
    <location>
        <begin position="1"/>
        <end position="47"/>
    </location>
</feature>
<proteinExistence type="predicted"/>